<evidence type="ECO:0000313" key="3">
    <source>
        <dbReference type="Proteomes" id="UP000616885"/>
    </source>
</evidence>
<sequence>MMAPTSDSLGPYPFSLSEHLVVSDQSPSEVNNRTQTSQELLTLENEDDSTQASSRSRRTISLQKSHLGAVVYAANSPHSPNSAGLPISVSVEVQGPRKRRLQEHANHPHENVSQVEKRARLSTTSCVDSLHAFESTNHDNGGNKSPSSHSLAQIHSQSLPRSLEISQLGLYSGGTCLNGLCTSMTRLQAMILPHHQNNL</sequence>
<feature type="compositionally biased region" description="Polar residues" evidence="1">
    <location>
        <begin position="23"/>
        <end position="40"/>
    </location>
</feature>
<evidence type="ECO:0000313" key="2">
    <source>
        <dbReference type="EMBL" id="KAF9755525.1"/>
    </source>
</evidence>
<dbReference type="EMBL" id="JADCTT010000003">
    <property type="protein sequence ID" value="KAF9755525.1"/>
    <property type="molecule type" value="Genomic_DNA"/>
</dbReference>
<feature type="region of interest" description="Disordered" evidence="1">
    <location>
        <begin position="133"/>
        <end position="155"/>
    </location>
</feature>
<dbReference type="Proteomes" id="UP000616885">
    <property type="component" value="Unassembled WGS sequence"/>
</dbReference>
<feature type="region of interest" description="Disordered" evidence="1">
    <location>
        <begin position="23"/>
        <end position="58"/>
    </location>
</feature>
<comment type="caution">
    <text evidence="2">The sequence shown here is derived from an EMBL/GenBank/DDBJ whole genome shotgun (WGS) entry which is preliminary data.</text>
</comment>
<evidence type="ECO:0000256" key="1">
    <source>
        <dbReference type="SAM" id="MobiDB-lite"/>
    </source>
</evidence>
<protein>
    <submittedName>
        <fullName evidence="2">Uncharacterized protein</fullName>
    </submittedName>
</protein>
<organism evidence="2 3">
    <name type="scientific">Bionectria ochroleuca</name>
    <name type="common">Gliocladium roseum</name>
    <dbReference type="NCBI Taxonomy" id="29856"/>
    <lineage>
        <taxon>Eukaryota</taxon>
        <taxon>Fungi</taxon>
        <taxon>Dikarya</taxon>
        <taxon>Ascomycota</taxon>
        <taxon>Pezizomycotina</taxon>
        <taxon>Sordariomycetes</taxon>
        <taxon>Hypocreomycetidae</taxon>
        <taxon>Hypocreales</taxon>
        <taxon>Bionectriaceae</taxon>
        <taxon>Clonostachys</taxon>
    </lineage>
</organism>
<feature type="compositionally biased region" description="Polar residues" evidence="1">
    <location>
        <begin position="134"/>
        <end position="155"/>
    </location>
</feature>
<feature type="region of interest" description="Disordered" evidence="1">
    <location>
        <begin position="97"/>
        <end position="117"/>
    </location>
</feature>
<gene>
    <name evidence="2" type="ORF">IM811_010966</name>
</gene>
<feature type="compositionally biased region" description="Basic and acidic residues" evidence="1">
    <location>
        <begin position="102"/>
        <end position="117"/>
    </location>
</feature>
<name>A0A8H7NGM6_BIOOC</name>
<dbReference type="AlphaFoldDB" id="A0A8H7NGM6"/>
<proteinExistence type="predicted"/>
<accession>A0A8H7NGM6</accession>
<reference evidence="2" key="1">
    <citation type="submission" date="2020-10" db="EMBL/GenBank/DDBJ databases">
        <title>High-Quality Genome Resource of Clonostachys rosea strain S41 by Oxford Nanopore Long-Read Sequencing.</title>
        <authorList>
            <person name="Wang H."/>
        </authorList>
    </citation>
    <scope>NUCLEOTIDE SEQUENCE</scope>
    <source>
        <strain evidence="2">S41</strain>
    </source>
</reference>